<protein>
    <submittedName>
        <fullName evidence="2">RecB family exonuclease</fullName>
    </submittedName>
</protein>
<dbReference type="GeneID" id="11971090"/>
<dbReference type="Proteomes" id="UP000005233">
    <property type="component" value="Chromosome"/>
</dbReference>
<sequence length="256" mass="30379">MPTYSHSRLSAYEACPLKYRYAYVDRLEPERLPENVEAFMGKRVHEALHKLYSDLMRSRRDTLDDVLAYYDEAWDRQWSDGVEVVRKGTTLEEYREQGRRCLRDYFSRYAPFDGDKTLGLEMKLFIRIDGYRLIGYVDRIAIKNGRLEIHDYKTSRSVPSQSFFEEDRQLALYQIGVRDIWREAGHVDLVWHYLIQGLEVRSARTPEKLEELKSSIAALIRRIERAEREYDFPAVVGGLCAWCEYRYLCPFCGRQD</sequence>
<dbReference type="InterPro" id="IPR038726">
    <property type="entry name" value="PDDEXK_AddAB-type"/>
</dbReference>
<evidence type="ECO:0000313" key="2">
    <source>
        <dbReference type="EMBL" id="AFC99724.1"/>
    </source>
</evidence>
<evidence type="ECO:0000259" key="1">
    <source>
        <dbReference type="Pfam" id="PF12705"/>
    </source>
</evidence>
<dbReference type="HOGENOM" id="CLU_084765_0_0_2"/>
<dbReference type="OrthoDB" id="203178at2157"/>
<dbReference type="InterPro" id="IPR011604">
    <property type="entry name" value="PDDEXK-like_dom_sf"/>
</dbReference>
<dbReference type="KEGG" id="mez:Mtc_0968"/>
<accession>H8I5Q7</accession>
<dbReference type="eggNOG" id="arCOG00787">
    <property type="taxonomic scope" value="Archaea"/>
</dbReference>
<dbReference type="Gene3D" id="3.90.320.10">
    <property type="match status" value="1"/>
</dbReference>
<keyword evidence="3" id="KW-1185">Reference proteome</keyword>
<dbReference type="RefSeq" id="WP_014405562.1">
    <property type="nucleotide sequence ID" value="NC_017034.1"/>
</dbReference>
<dbReference type="EMBL" id="CP003243">
    <property type="protein sequence ID" value="AFC99724.1"/>
    <property type="molecule type" value="Genomic_DNA"/>
</dbReference>
<keyword evidence="2" id="KW-0540">Nuclease</keyword>
<dbReference type="AlphaFoldDB" id="H8I5Q7"/>
<dbReference type="GO" id="GO:0004527">
    <property type="term" value="F:exonuclease activity"/>
    <property type="evidence" value="ECO:0007669"/>
    <property type="project" value="UniProtKB-KW"/>
</dbReference>
<gene>
    <name evidence="2" type="ordered locus">Mtc_0968</name>
</gene>
<proteinExistence type="predicted"/>
<dbReference type="Pfam" id="PF12705">
    <property type="entry name" value="PDDEXK_1"/>
    <property type="match status" value="1"/>
</dbReference>
<evidence type="ECO:0000313" key="3">
    <source>
        <dbReference type="Proteomes" id="UP000005233"/>
    </source>
</evidence>
<dbReference type="STRING" id="1041930.Mtc_0968"/>
<keyword evidence="2" id="KW-0269">Exonuclease</keyword>
<name>H8I5Q7_METCZ</name>
<organism evidence="2 3">
    <name type="scientific">Methanocella conradii (strain DSM 24694 / JCM 17849 / CGMCC 1.5162 / HZ254)</name>
    <dbReference type="NCBI Taxonomy" id="1041930"/>
    <lineage>
        <taxon>Archaea</taxon>
        <taxon>Methanobacteriati</taxon>
        <taxon>Methanobacteriota</taxon>
        <taxon>Stenosarchaea group</taxon>
        <taxon>Methanomicrobia</taxon>
        <taxon>Methanocellales</taxon>
        <taxon>Methanocellaceae</taxon>
        <taxon>Methanocella</taxon>
    </lineage>
</organism>
<feature type="domain" description="PD-(D/E)XK endonuclease-like" evidence="1">
    <location>
        <begin position="4"/>
        <end position="250"/>
    </location>
</feature>
<reference evidence="2 3" key="1">
    <citation type="journal article" date="2012" name="J. Bacteriol.">
        <title>Complete genome sequence of a thermophilic methanogen, Methanocella conradii HZ254, isolated from Chinese rice field soil.</title>
        <authorList>
            <person name="Lu Z."/>
            <person name="Lu Y."/>
        </authorList>
    </citation>
    <scope>NUCLEOTIDE SEQUENCE [LARGE SCALE GENOMIC DNA]</scope>
    <source>
        <strain evidence="3">DSM 24694 / JCM 17849 / CGMCC 1.5162 / HZ254</strain>
    </source>
</reference>
<keyword evidence="2" id="KW-0378">Hydrolase</keyword>